<accession>A0A6G7GPV3</accession>
<evidence type="ECO:0000313" key="1">
    <source>
        <dbReference type="EMBL" id="QII11353.1"/>
    </source>
</evidence>
<sequence length="49" mass="5717">MGETFAPLGMNAFMTIYSKYFALTLCGKTPLLLEFFKKLKCYKVAYYFL</sequence>
<dbReference type="EMBL" id="CP049055">
    <property type="protein sequence ID" value="QII11353.1"/>
    <property type="molecule type" value="Genomic_DNA"/>
</dbReference>
<organism evidence="1 2">
    <name type="scientific">Kuenenia stuttgartiensis</name>
    <dbReference type="NCBI Taxonomy" id="174633"/>
    <lineage>
        <taxon>Bacteria</taxon>
        <taxon>Pseudomonadati</taxon>
        <taxon>Planctomycetota</taxon>
        <taxon>Candidatus Brocadiia</taxon>
        <taxon>Candidatus Brocadiales</taxon>
        <taxon>Candidatus Brocadiaceae</taxon>
        <taxon>Candidatus Kuenenia</taxon>
    </lineage>
</organism>
<proteinExistence type="predicted"/>
<protein>
    <submittedName>
        <fullName evidence="1">Uncharacterized protein</fullName>
    </submittedName>
</protein>
<name>A0A6G7GPV3_KUEST</name>
<evidence type="ECO:0000313" key="2">
    <source>
        <dbReference type="Proteomes" id="UP000501926"/>
    </source>
</evidence>
<dbReference type="AlphaFoldDB" id="A0A6G7GPV3"/>
<reference evidence="1 2" key="1">
    <citation type="submission" date="2020-02" db="EMBL/GenBank/DDBJ databases">
        <title>Newly sequenced genome of strain CSTR1 showed variability in Candidatus Kuenenia stuttgartiensis genomes.</title>
        <authorList>
            <person name="Ding C."/>
            <person name="Adrian L."/>
        </authorList>
    </citation>
    <scope>NUCLEOTIDE SEQUENCE [LARGE SCALE GENOMIC DNA]</scope>
    <source>
        <strain evidence="1 2">CSTR1</strain>
    </source>
</reference>
<dbReference type="Proteomes" id="UP000501926">
    <property type="component" value="Chromosome"/>
</dbReference>
<gene>
    <name evidence="1" type="ORF">KsCSTR_19740</name>
</gene>